<sequence length="153" mass="17108">MQYPDKTDLQILRKLQDNGRLSNADLAQELGLSAATCHRRTQKLMSTGHLKDVRGIVDPQKVDLGTLVIIGIVLDSSAQENLDRFEAAARDIPGLVDCHFVAGDMDYFLKLRVKDMAEFESLHGKRLSVLPGVRLTRTFFVLREVLDNGPLSF</sequence>
<dbReference type="Gene3D" id="1.10.10.10">
    <property type="entry name" value="Winged helix-like DNA-binding domain superfamily/Winged helix DNA-binding domain"/>
    <property type="match status" value="1"/>
</dbReference>
<evidence type="ECO:0000313" key="7">
    <source>
        <dbReference type="Proteomes" id="UP001597327"/>
    </source>
</evidence>
<dbReference type="PROSITE" id="PS00519">
    <property type="entry name" value="HTH_ASNC_1"/>
    <property type="match status" value="1"/>
</dbReference>
<evidence type="ECO:0000256" key="3">
    <source>
        <dbReference type="ARBA" id="ARBA00023159"/>
    </source>
</evidence>
<dbReference type="InterPro" id="IPR011008">
    <property type="entry name" value="Dimeric_a/b-barrel"/>
</dbReference>
<organism evidence="6 7">
    <name type="scientific">Roseibium aestuarii</name>
    <dbReference type="NCBI Taxonomy" id="2600299"/>
    <lineage>
        <taxon>Bacteria</taxon>
        <taxon>Pseudomonadati</taxon>
        <taxon>Pseudomonadota</taxon>
        <taxon>Alphaproteobacteria</taxon>
        <taxon>Hyphomicrobiales</taxon>
        <taxon>Stappiaceae</taxon>
        <taxon>Roseibium</taxon>
    </lineage>
</organism>
<keyword evidence="2" id="KW-0238">DNA-binding</keyword>
<dbReference type="SUPFAM" id="SSF54909">
    <property type="entry name" value="Dimeric alpha+beta barrel"/>
    <property type="match status" value="1"/>
</dbReference>
<dbReference type="CDD" id="cd00090">
    <property type="entry name" value="HTH_ARSR"/>
    <property type="match status" value="1"/>
</dbReference>
<protein>
    <submittedName>
        <fullName evidence="6">Lrp/AsnC family transcriptional regulator</fullName>
    </submittedName>
</protein>
<dbReference type="PANTHER" id="PTHR30154:SF0">
    <property type="entry name" value="LEUCINE-RESPONSIVE REGULATORY PROTEIN"/>
    <property type="match status" value="1"/>
</dbReference>
<dbReference type="PRINTS" id="PR00033">
    <property type="entry name" value="HTHASNC"/>
</dbReference>
<dbReference type="InterPro" id="IPR000485">
    <property type="entry name" value="AsnC-type_HTH_dom"/>
</dbReference>
<dbReference type="PROSITE" id="PS50956">
    <property type="entry name" value="HTH_ASNC_2"/>
    <property type="match status" value="1"/>
</dbReference>
<dbReference type="Proteomes" id="UP001597327">
    <property type="component" value="Unassembled WGS sequence"/>
</dbReference>
<dbReference type="SMART" id="SM00344">
    <property type="entry name" value="HTH_ASNC"/>
    <property type="match status" value="1"/>
</dbReference>
<keyword evidence="4" id="KW-0804">Transcription</keyword>
<evidence type="ECO:0000313" key="6">
    <source>
        <dbReference type="EMBL" id="MFD1697642.1"/>
    </source>
</evidence>
<keyword evidence="3" id="KW-0010">Activator</keyword>
<accession>A0ABW4K2G3</accession>
<evidence type="ECO:0000259" key="5">
    <source>
        <dbReference type="PROSITE" id="PS50956"/>
    </source>
</evidence>
<dbReference type="Gene3D" id="3.30.70.920">
    <property type="match status" value="1"/>
</dbReference>
<dbReference type="InterPro" id="IPR036390">
    <property type="entry name" value="WH_DNA-bd_sf"/>
</dbReference>
<proteinExistence type="predicted"/>
<gene>
    <name evidence="6" type="ORF">ACFSC7_19150</name>
</gene>
<feature type="domain" description="HTH asnC-type" evidence="5">
    <location>
        <begin position="4"/>
        <end position="65"/>
    </location>
</feature>
<dbReference type="InterPro" id="IPR036388">
    <property type="entry name" value="WH-like_DNA-bd_sf"/>
</dbReference>
<name>A0ABW4K2G3_9HYPH</name>
<evidence type="ECO:0000256" key="4">
    <source>
        <dbReference type="ARBA" id="ARBA00023163"/>
    </source>
</evidence>
<evidence type="ECO:0000256" key="1">
    <source>
        <dbReference type="ARBA" id="ARBA00023015"/>
    </source>
</evidence>
<dbReference type="SUPFAM" id="SSF46785">
    <property type="entry name" value="Winged helix' DNA-binding domain"/>
    <property type="match status" value="1"/>
</dbReference>
<reference evidence="7" key="1">
    <citation type="journal article" date="2019" name="Int. J. Syst. Evol. Microbiol.">
        <title>The Global Catalogue of Microorganisms (GCM) 10K type strain sequencing project: providing services to taxonomists for standard genome sequencing and annotation.</title>
        <authorList>
            <consortium name="The Broad Institute Genomics Platform"/>
            <consortium name="The Broad Institute Genome Sequencing Center for Infectious Disease"/>
            <person name="Wu L."/>
            <person name="Ma J."/>
        </authorList>
    </citation>
    <scope>NUCLEOTIDE SEQUENCE [LARGE SCALE GENOMIC DNA]</scope>
    <source>
        <strain evidence="7">JCM 3369</strain>
    </source>
</reference>
<keyword evidence="1" id="KW-0805">Transcription regulation</keyword>
<dbReference type="EMBL" id="JBHUFA010000016">
    <property type="protein sequence ID" value="MFD1697642.1"/>
    <property type="molecule type" value="Genomic_DNA"/>
</dbReference>
<dbReference type="InterPro" id="IPR011991">
    <property type="entry name" value="ArsR-like_HTH"/>
</dbReference>
<dbReference type="Pfam" id="PF13404">
    <property type="entry name" value="HTH_AsnC-type"/>
    <property type="match status" value="1"/>
</dbReference>
<dbReference type="Pfam" id="PF01037">
    <property type="entry name" value="AsnC_trans_reg"/>
    <property type="match status" value="1"/>
</dbReference>
<dbReference type="InterPro" id="IPR019887">
    <property type="entry name" value="Tscrpt_reg_AsnC/Lrp_C"/>
</dbReference>
<dbReference type="InterPro" id="IPR019888">
    <property type="entry name" value="Tscrpt_reg_AsnC-like"/>
</dbReference>
<comment type="caution">
    <text evidence="6">The sequence shown here is derived from an EMBL/GenBank/DDBJ whole genome shotgun (WGS) entry which is preliminary data.</text>
</comment>
<dbReference type="RefSeq" id="WP_149893191.1">
    <property type="nucleotide sequence ID" value="NZ_JBHUFA010000016.1"/>
</dbReference>
<evidence type="ECO:0000256" key="2">
    <source>
        <dbReference type="ARBA" id="ARBA00023125"/>
    </source>
</evidence>
<dbReference type="PANTHER" id="PTHR30154">
    <property type="entry name" value="LEUCINE-RESPONSIVE REGULATORY PROTEIN"/>
    <property type="match status" value="1"/>
</dbReference>
<dbReference type="InterPro" id="IPR019885">
    <property type="entry name" value="Tscrpt_reg_HTH_AsnC-type_CS"/>
</dbReference>
<keyword evidence="7" id="KW-1185">Reference proteome</keyword>